<evidence type="ECO:0000313" key="8">
    <source>
        <dbReference type="EMBL" id="KIM64632.1"/>
    </source>
</evidence>
<evidence type="ECO:0000256" key="2">
    <source>
        <dbReference type="ARBA" id="ARBA00022448"/>
    </source>
</evidence>
<protein>
    <recommendedName>
        <fullName evidence="10">Major facilitator superfamily (MFS) profile domain-containing protein</fullName>
    </recommendedName>
</protein>
<dbReference type="AlphaFoldDB" id="A0A0C3AID0"/>
<reference evidence="9" key="2">
    <citation type="submission" date="2015-01" db="EMBL/GenBank/DDBJ databases">
        <title>Evolutionary Origins and Diversification of the Mycorrhizal Mutualists.</title>
        <authorList>
            <consortium name="DOE Joint Genome Institute"/>
            <consortium name="Mycorrhizal Genomics Consortium"/>
            <person name="Kohler A."/>
            <person name="Kuo A."/>
            <person name="Nagy L.G."/>
            <person name="Floudas D."/>
            <person name="Copeland A."/>
            <person name="Barry K.W."/>
            <person name="Cichocki N."/>
            <person name="Veneault-Fourrey C."/>
            <person name="LaButti K."/>
            <person name="Lindquist E.A."/>
            <person name="Lipzen A."/>
            <person name="Lundell T."/>
            <person name="Morin E."/>
            <person name="Murat C."/>
            <person name="Riley R."/>
            <person name="Ohm R."/>
            <person name="Sun H."/>
            <person name="Tunlid A."/>
            <person name="Henrissat B."/>
            <person name="Grigoriev I.V."/>
            <person name="Hibbett D.S."/>
            <person name="Martin F."/>
        </authorList>
    </citation>
    <scope>NUCLEOTIDE SEQUENCE [LARGE SCALE GENOMIC DNA]</scope>
    <source>
        <strain evidence="9">Foug A</strain>
    </source>
</reference>
<comment type="subcellular location">
    <subcellularLocation>
        <location evidence="1">Membrane</location>
        <topology evidence="1">Multi-pass membrane protein</topology>
    </subcellularLocation>
</comment>
<reference evidence="8 9" key="1">
    <citation type="submission" date="2014-04" db="EMBL/GenBank/DDBJ databases">
        <authorList>
            <consortium name="DOE Joint Genome Institute"/>
            <person name="Kuo A."/>
            <person name="Kohler A."/>
            <person name="Nagy L.G."/>
            <person name="Floudas D."/>
            <person name="Copeland A."/>
            <person name="Barry K.W."/>
            <person name="Cichocki N."/>
            <person name="Veneault-Fourrey C."/>
            <person name="LaButti K."/>
            <person name="Lindquist E.A."/>
            <person name="Lipzen A."/>
            <person name="Lundell T."/>
            <person name="Morin E."/>
            <person name="Murat C."/>
            <person name="Sun H."/>
            <person name="Tunlid A."/>
            <person name="Henrissat B."/>
            <person name="Grigoriev I.V."/>
            <person name="Hibbett D.S."/>
            <person name="Martin F."/>
            <person name="Nordberg H.P."/>
            <person name="Cantor M.N."/>
            <person name="Hua S.X."/>
        </authorList>
    </citation>
    <scope>NUCLEOTIDE SEQUENCE [LARGE SCALE GENOMIC DNA]</scope>
    <source>
        <strain evidence="8 9">Foug A</strain>
    </source>
</reference>
<dbReference type="Gene3D" id="1.20.1250.20">
    <property type="entry name" value="MFS general substrate transporter like domains"/>
    <property type="match status" value="1"/>
</dbReference>
<organism evidence="8 9">
    <name type="scientific">Scleroderma citrinum Foug A</name>
    <dbReference type="NCBI Taxonomy" id="1036808"/>
    <lineage>
        <taxon>Eukaryota</taxon>
        <taxon>Fungi</taxon>
        <taxon>Dikarya</taxon>
        <taxon>Basidiomycota</taxon>
        <taxon>Agaricomycotina</taxon>
        <taxon>Agaricomycetes</taxon>
        <taxon>Agaricomycetidae</taxon>
        <taxon>Boletales</taxon>
        <taxon>Sclerodermatineae</taxon>
        <taxon>Sclerodermataceae</taxon>
        <taxon>Scleroderma</taxon>
    </lineage>
</organism>
<dbReference type="PANTHER" id="PTHR19432">
    <property type="entry name" value="SUGAR TRANSPORTER"/>
    <property type="match status" value="1"/>
</dbReference>
<dbReference type="HOGENOM" id="CLU_018303_0_0_1"/>
<feature type="transmembrane region" description="Helical" evidence="7">
    <location>
        <begin position="538"/>
        <end position="558"/>
    </location>
</feature>
<feature type="transmembrane region" description="Helical" evidence="7">
    <location>
        <begin position="71"/>
        <end position="92"/>
    </location>
</feature>
<dbReference type="GO" id="GO:0008506">
    <property type="term" value="F:sucrose:proton symporter activity"/>
    <property type="evidence" value="ECO:0007669"/>
    <property type="project" value="TreeGrafter"/>
</dbReference>
<dbReference type="FunCoup" id="A0A0C3AID0">
    <property type="interactions" value="72"/>
</dbReference>
<dbReference type="OrthoDB" id="28755at2759"/>
<feature type="transmembrane region" description="Helical" evidence="7">
    <location>
        <begin position="269"/>
        <end position="295"/>
    </location>
</feature>
<feature type="transmembrane region" description="Helical" evidence="7">
    <location>
        <begin position="324"/>
        <end position="343"/>
    </location>
</feature>
<evidence type="ECO:0000256" key="1">
    <source>
        <dbReference type="ARBA" id="ARBA00004141"/>
    </source>
</evidence>
<evidence type="ECO:0000256" key="6">
    <source>
        <dbReference type="SAM" id="MobiDB-lite"/>
    </source>
</evidence>
<evidence type="ECO:0000256" key="4">
    <source>
        <dbReference type="ARBA" id="ARBA00022989"/>
    </source>
</evidence>
<feature type="transmembrane region" description="Helical" evidence="7">
    <location>
        <begin position="397"/>
        <end position="420"/>
    </location>
</feature>
<evidence type="ECO:0008006" key="10">
    <source>
        <dbReference type="Google" id="ProtNLM"/>
    </source>
</evidence>
<evidence type="ECO:0000313" key="9">
    <source>
        <dbReference type="Proteomes" id="UP000053989"/>
    </source>
</evidence>
<dbReference type="GO" id="GO:0005886">
    <property type="term" value="C:plasma membrane"/>
    <property type="evidence" value="ECO:0007669"/>
    <property type="project" value="TreeGrafter"/>
</dbReference>
<name>A0A0C3AID0_9AGAM</name>
<keyword evidence="5 7" id="KW-0472">Membrane</keyword>
<dbReference type="Proteomes" id="UP000053989">
    <property type="component" value="Unassembled WGS sequence"/>
</dbReference>
<feature type="transmembrane region" description="Helical" evidence="7">
    <location>
        <begin position="181"/>
        <end position="198"/>
    </location>
</feature>
<feature type="transmembrane region" description="Helical" evidence="7">
    <location>
        <begin position="142"/>
        <end position="160"/>
    </location>
</feature>
<feature type="region of interest" description="Disordered" evidence="6">
    <location>
        <begin position="446"/>
        <end position="486"/>
    </location>
</feature>
<feature type="transmembrane region" description="Helical" evidence="7">
    <location>
        <begin position="605"/>
        <end position="628"/>
    </location>
</feature>
<feature type="region of interest" description="Disordered" evidence="6">
    <location>
        <begin position="502"/>
        <end position="522"/>
    </location>
</feature>
<gene>
    <name evidence="8" type="ORF">SCLCIDRAFT_114652</name>
</gene>
<feature type="transmembrane region" description="Helical" evidence="7">
    <location>
        <begin position="104"/>
        <end position="122"/>
    </location>
</feature>
<dbReference type="InParanoid" id="A0A0C3AID0"/>
<feature type="transmembrane region" description="Helical" evidence="7">
    <location>
        <begin position="218"/>
        <end position="237"/>
    </location>
</feature>
<dbReference type="InterPro" id="IPR036259">
    <property type="entry name" value="MFS_trans_sf"/>
</dbReference>
<evidence type="ECO:0000256" key="3">
    <source>
        <dbReference type="ARBA" id="ARBA00022692"/>
    </source>
</evidence>
<keyword evidence="9" id="KW-1185">Reference proteome</keyword>
<evidence type="ECO:0000256" key="5">
    <source>
        <dbReference type="ARBA" id="ARBA00023136"/>
    </source>
</evidence>
<keyword evidence="2" id="KW-0813">Transport</keyword>
<sequence length="637" mass="69564">MTGTSGIILADEDGIIERGQWAGVARVLGPPWARLPSLTVGLLGVQVLWSVEMSYASPYLVSLGLSKSGMAAVFLAGPLSGLIVQPLIGVLADNSRSRFGRRRPLILAGAVLCSCATLLLGYTKSVASLFAPSGSPTHNVFTIWLAVLAIYCIDFSINAVQALDRALLVDTLPTSEQPSGNAWAACMLAIGSVVGFYVGNINLPALFPFLGNVQLEVVTVIASFLLVGTQLWTAWSVKERILLATHTPAKTLRQEMVEIWHTFRHLPRIIYRICIIQFFSWIAWFPVLFYTSLYIGELYKRSLSDTFADDADVDAEATRLGSRALFYSALVSLIANTVAPAFVRHRDPEARESMIRRGIGRWWAKVPRVHLATLWAFSHAVFASCMCATYFTTSISGATVVMTITGFCWAITQWVPFALLAEAILSHSSPTPTRPDSAHELVGDLEGLNADDSDNTELTPIHSRSHTRPGRNFEEEQGLAESDRERIEREERRLLFQEGSNKHIPEDEEGDERRTFSRHGTGRGLSAQAGAILGIHNIFIVIPQFLVTGLSSLIFALFDPEKSVLHGHHPGSTLPAGAPGNGTVAASVSMRMQLNKREETGGPNAIAMIFWLGGVASVVAFVLTCRLVREERRTLLG</sequence>
<dbReference type="PANTHER" id="PTHR19432:SF91">
    <property type="entry name" value="GENERAL ALPHA-GLUCOSIDE PERMEASE"/>
    <property type="match status" value="1"/>
</dbReference>
<dbReference type="EMBL" id="KN822027">
    <property type="protein sequence ID" value="KIM64632.1"/>
    <property type="molecule type" value="Genomic_DNA"/>
</dbReference>
<keyword evidence="4 7" id="KW-1133">Transmembrane helix</keyword>
<dbReference type="SUPFAM" id="SSF103473">
    <property type="entry name" value="MFS general substrate transporter"/>
    <property type="match status" value="1"/>
</dbReference>
<feature type="compositionally biased region" description="Basic and acidic residues" evidence="6">
    <location>
        <begin position="502"/>
        <end position="515"/>
    </location>
</feature>
<feature type="transmembrane region" description="Helical" evidence="7">
    <location>
        <begin position="371"/>
        <end position="391"/>
    </location>
</feature>
<keyword evidence="3 7" id="KW-0812">Transmembrane</keyword>
<evidence type="ECO:0000256" key="7">
    <source>
        <dbReference type="SAM" id="Phobius"/>
    </source>
</evidence>
<proteinExistence type="predicted"/>
<accession>A0A0C3AID0</accession>